<comment type="caution">
    <text evidence="1">The sequence shown here is derived from an EMBL/GenBank/DDBJ whole genome shotgun (WGS) entry which is preliminary data.</text>
</comment>
<keyword evidence="2" id="KW-1185">Reference proteome</keyword>
<evidence type="ECO:0000313" key="2">
    <source>
        <dbReference type="Proteomes" id="UP000015453"/>
    </source>
</evidence>
<sequence length="316" mass="34847">EVQVRSLTGESIRVPLENIRTIRDLELFLKQTFAPASSSPNFHMFHQGVKLSLETPITDSFSREGEFLALVPFVKKSSKQTQNAEPSEVGKLRSHEALESKLADSAWSDLMEDLSSLRESSDRDNAFQSGLKATNQGAFPAVLKSKVKKELHSSDALLSILLPSSGDAVDAHAVEKLIELMHSSSCLRISAAGCCTMSEANALPGSESDPRVSNTCCCPLWLKAVLWTFCFVNAYCACLQLWQKKITSGTLKRAIDKFSRLEFHPGFVDLKLLSEVFPEVICFVDDKLDAIEIDGVLMIPEFSIGKDDQDGDKQIT</sequence>
<dbReference type="Proteomes" id="UP000015453">
    <property type="component" value="Unassembled WGS sequence"/>
</dbReference>
<gene>
    <name evidence="1" type="ORF">M569_11827</name>
</gene>
<organism evidence="1 2">
    <name type="scientific">Genlisea aurea</name>
    <dbReference type="NCBI Taxonomy" id="192259"/>
    <lineage>
        <taxon>Eukaryota</taxon>
        <taxon>Viridiplantae</taxon>
        <taxon>Streptophyta</taxon>
        <taxon>Embryophyta</taxon>
        <taxon>Tracheophyta</taxon>
        <taxon>Spermatophyta</taxon>
        <taxon>Magnoliopsida</taxon>
        <taxon>eudicotyledons</taxon>
        <taxon>Gunneridae</taxon>
        <taxon>Pentapetalae</taxon>
        <taxon>asterids</taxon>
        <taxon>lamiids</taxon>
        <taxon>Lamiales</taxon>
        <taxon>Lentibulariaceae</taxon>
        <taxon>Genlisea</taxon>
    </lineage>
</organism>
<reference evidence="1 2" key="1">
    <citation type="journal article" date="2013" name="BMC Genomics">
        <title>The miniature genome of a carnivorous plant Genlisea aurea contains a low number of genes and short non-coding sequences.</title>
        <authorList>
            <person name="Leushkin E.V."/>
            <person name="Sutormin R.A."/>
            <person name="Nabieva E.R."/>
            <person name="Penin A.A."/>
            <person name="Kondrashov A.S."/>
            <person name="Logacheva M.D."/>
        </authorList>
    </citation>
    <scope>NUCLEOTIDE SEQUENCE [LARGE SCALE GENOMIC DNA]</scope>
</reference>
<proteinExistence type="predicted"/>
<dbReference type="AlphaFoldDB" id="S8DJD4"/>
<name>S8DJD4_9LAMI</name>
<evidence type="ECO:0000313" key="1">
    <source>
        <dbReference type="EMBL" id="EPS62963.1"/>
    </source>
</evidence>
<dbReference type="EMBL" id="AUSU01005783">
    <property type="protein sequence ID" value="EPS62963.1"/>
    <property type="molecule type" value="Genomic_DNA"/>
</dbReference>
<feature type="non-terminal residue" evidence="1">
    <location>
        <position position="316"/>
    </location>
</feature>
<feature type="non-terminal residue" evidence="1">
    <location>
        <position position="1"/>
    </location>
</feature>
<evidence type="ECO:0008006" key="3">
    <source>
        <dbReference type="Google" id="ProtNLM"/>
    </source>
</evidence>
<dbReference type="OrthoDB" id="18781at2759"/>
<accession>S8DJD4</accession>
<protein>
    <recommendedName>
        <fullName evidence="3">Ubiquitin-like domain-containing protein</fullName>
    </recommendedName>
</protein>